<organism evidence="1 2">
    <name type="scientific">Lacticaseibacillus pabuli</name>
    <dbReference type="NCBI Taxonomy" id="3025672"/>
    <lineage>
        <taxon>Bacteria</taxon>
        <taxon>Bacillati</taxon>
        <taxon>Bacillota</taxon>
        <taxon>Bacilli</taxon>
        <taxon>Lactobacillales</taxon>
        <taxon>Lactobacillaceae</taxon>
        <taxon>Lacticaseibacillus</taxon>
    </lineage>
</organism>
<dbReference type="InterPro" id="IPR013078">
    <property type="entry name" value="His_Pase_superF_clade-1"/>
</dbReference>
<dbReference type="Pfam" id="PF00300">
    <property type="entry name" value="His_Phos_1"/>
    <property type="match status" value="1"/>
</dbReference>
<dbReference type="EMBL" id="CP117884">
    <property type="protein sequence ID" value="WDF83312.1"/>
    <property type="molecule type" value="Genomic_DNA"/>
</dbReference>
<dbReference type="CDD" id="cd07067">
    <property type="entry name" value="HP_PGM_like"/>
    <property type="match status" value="1"/>
</dbReference>
<accession>A0ABY7WT03</accession>
<dbReference type="Proteomes" id="UP001220377">
    <property type="component" value="Chromosome"/>
</dbReference>
<dbReference type="InterPro" id="IPR029033">
    <property type="entry name" value="His_PPase_superfam"/>
</dbReference>
<dbReference type="SUPFAM" id="SSF53254">
    <property type="entry name" value="Phosphoglycerate mutase-like"/>
    <property type="match status" value="1"/>
</dbReference>
<name>A0ABY7WT03_9LACO</name>
<sequence>MDIAIVRHSISVANHEDLISGADSDVALSQKGIDYAKKLRGVYDWQQFDAVYASPLQRARDTAKILTDGKEDVQIDPRLSEMHFGDWDGLSADPFRITHPDAFDYTGMFNANYSKYAPNSESYAHLLQRSRDFLNMLEDTRPSQSVLLVCHGLTTRALFAAALGIDVYSFGAPQNIALNELHLDENDNFRARILTYNRVLA</sequence>
<protein>
    <submittedName>
        <fullName evidence="1">Histidine phosphatase family protein</fullName>
    </submittedName>
</protein>
<dbReference type="PANTHER" id="PTHR48100:SF1">
    <property type="entry name" value="HISTIDINE PHOSPHATASE FAMILY PROTEIN-RELATED"/>
    <property type="match status" value="1"/>
</dbReference>
<dbReference type="RefSeq" id="WP_274261380.1">
    <property type="nucleotide sequence ID" value="NZ_CP117884.1"/>
</dbReference>
<reference evidence="1 2" key="1">
    <citation type="submission" date="2023-02" db="EMBL/GenBank/DDBJ databases">
        <title>Genome sequence of Lacticaseibacillus sp. KACC 23028.</title>
        <authorList>
            <person name="Kim S."/>
            <person name="Heo J."/>
            <person name="Kwon S.-W."/>
        </authorList>
    </citation>
    <scope>NUCLEOTIDE SEQUENCE [LARGE SCALE GENOMIC DNA]</scope>
    <source>
        <strain evidence="1 2">KACC 23028</strain>
    </source>
</reference>
<gene>
    <name evidence="1" type="ORF">PQ472_03470</name>
</gene>
<evidence type="ECO:0000313" key="2">
    <source>
        <dbReference type="Proteomes" id="UP001220377"/>
    </source>
</evidence>
<dbReference type="SMART" id="SM00855">
    <property type="entry name" value="PGAM"/>
    <property type="match status" value="1"/>
</dbReference>
<dbReference type="InterPro" id="IPR050275">
    <property type="entry name" value="PGM_Phosphatase"/>
</dbReference>
<keyword evidence="2" id="KW-1185">Reference proteome</keyword>
<proteinExistence type="predicted"/>
<evidence type="ECO:0000313" key="1">
    <source>
        <dbReference type="EMBL" id="WDF83312.1"/>
    </source>
</evidence>
<dbReference type="Gene3D" id="3.40.50.1240">
    <property type="entry name" value="Phosphoglycerate mutase-like"/>
    <property type="match status" value="1"/>
</dbReference>
<dbReference type="PANTHER" id="PTHR48100">
    <property type="entry name" value="BROAD-SPECIFICITY PHOSPHATASE YOR283W-RELATED"/>
    <property type="match status" value="1"/>
</dbReference>